<evidence type="ECO:0000313" key="2">
    <source>
        <dbReference type="Proteomes" id="UP000240996"/>
    </source>
</evidence>
<dbReference type="RefSeq" id="WP_146163644.1">
    <property type="nucleotide sequence ID" value="NZ_PZZN01000001.1"/>
</dbReference>
<protein>
    <recommendedName>
        <fullName evidence="3">Pectate lyase-like protein</fullName>
    </recommendedName>
</protein>
<dbReference type="Gene3D" id="2.160.20.10">
    <property type="entry name" value="Single-stranded right-handed beta-helix, Pectin lyase-like"/>
    <property type="match status" value="1"/>
</dbReference>
<dbReference type="EMBL" id="PZZN01000001">
    <property type="protein sequence ID" value="PTM47982.1"/>
    <property type="molecule type" value="Genomic_DNA"/>
</dbReference>
<dbReference type="SUPFAM" id="SSF51126">
    <property type="entry name" value="Pectin lyase-like"/>
    <property type="match status" value="1"/>
</dbReference>
<dbReference type="PROSITE" id="PS51318">
    <property type="entry name" value="TAT"/>
    <property type="match status" value="1"/>
</dbReference>
<name>A0A2T4YW10_9SPHN</name>
<dbReference type="InterPro" id="IPR011050">
    <property type="entry name" value="Pectin_lyase_fold/virulence"/>
</dbReference>
<dbReference type="InterPro" id="IPR012334">
    <property type="entry name" value="Pectin_lyas_fold"/>
</dbReference>
<dbReference type="InterPro" id="IPR006311">
    <property type="entry name" value="TAT_signal"/>
</dbReference>
<evidence type="ECO:0008006" key="3">
    <source>
        <dbReference type="Google" id="ProtNLM"/>
    </source>
</evidence>
<dbReference type="Proteomes" id="UP000240996">
    <property type="component" value="Unassembled WGS sequence"/>
</dbReference>
<accession>A0A2T4YW10</accession>
<reference evidence="1 2" key="1">
    <citation type="submission" date="2018-04" db="EMBL/GenBank/DDBJ databases">
        <title>Genomic Encyclopedia of Type Strains, Phase III (KMG-III): the genomes of soil and plant-associated and newly described type strains.</title>
        <authorList>
            <person name="Whitman W."/>
        </authorList>
    </citation>
    <scope>NUCLEOTIDE SEQUENCE [LARGE SCALE GENOMIC DNA]</scope>
    <source>
        <strain evidence="1 2">NW12</strain>
    </source>
</reference>
<sequence length="636" mass="68394">MSDAKTDDRLDSGIARRAVIGALALTTAVALQPGCASADTSSRDTYVDPVKELLLAISGGRLSAYLQRTKGKCPTIAGLEDERGVSLLEKLRGVPLLITPGVYLIRAAQKQMDVLLPQAEKATGGRIGAARFIFAEESGVISLRAALFGPLIGHALHTPSGGSIKPAMSAQQVQDAYDRLVAEGGGTLFFPAGTYRISLILTDRSVRVAGEGMGATVLMPATPDRPVIEAAYRSGSWSTVEIADLSIVGNGQGDGFRAGHMPRQLHDEFSGRTRFRNVRFSGLYKCISRPYGQIGLWLENCIFEGAEYHLHSIGTLVPGEAMHAGNVLARDCYFSGARKAVFLMKSGVTGTGQITFDRCIMELNEGYVFYVDTMNGVDGVPGMLVRSCWNEANGTGKSVTIDRSEIPVYAYFKDASLVRFEDTPLGDLILVNATVETEDCSLDRLTSVKADKSSTLVHRDARGFGGFSPKGVVESVSASYQFGPNRALSFAMPVRRERNHEAGKGFSVLTQEIWHPGAIVRIGIASGERKRLLSPVVVPKDCWMAWACECRHVSGSFAALSILGTGGISAPFMLDHDVMRNVAGLSWCAAMTDVHVELSSSGRKQSVVDVGQVQIVSFERRQDALAYLNSHAFISA</sequence>
<evidence type="ECO:0000313" key="1">
    <source>
        <dbReference type="EMBL" id="PTM47982.1"/>
    </source>
</evidence>
<organism evidence="1 2">
    <name type="scientific">Sphingomonas aerolata</name>
    <dbReference type="NCBI Taxonomy" id="185951"/>
    <lineage>
        <taxon>Bacteria</taxon>
        <taxon>Pseudomonadati</taxon>
        <taxon>Pseudomonadota</taxon>
        <taxon>Alphaproteobacteria</taxon>
        <taxon>Sphingomonadales</taxon>
        <taxon>Sphingomonadaceae</taxon>
        <taxon>Sphingomonas</taxon>
    </lineage>
</organism>
<keyword evidence="2" id="KW-1185">Reference proteome</keyword>
<comment type="caution">
    <text evidence="1">The sequence shown here is derived from an EMBL/GenBank/DDBJ whole genome shotgun (WGS) entry which is preliminary data.</text>
</comment>
<gene>
    <name evidence="1" type="ORF">C8J24_1389</name>
</gene>
<proteinExistence type="predicted"/>
<dbReference type="AlphaFoldDB" id="A0A2T4YW10"/>